<dbReference type="OrthoDB" id="7563194at2"/>
<dbReference type="RefSeq" id="WP_093312671.1">
    <property type="nucleotide sequence ID" value="NZ_FOZG01000001.1"/>
</dbReference>
<organism evidence="1 2">
    <name type="scientific">Sphingomonas jatrophae</name>
    <dbReference type="NCBI Taxonomy" id="1166337"/>
    <lineage>
        <taxon>Bacteria</taxon>
        <taxon>Pseudomonadati</taxon>
        <taxon>Pseudomonadota</taxon>
        <taxon>Alphaproteobacteria</taxon>
        <taxon>Sphingomonadales</taxon>
        <taxon>Sphingomonadaceae</taxon>
        <taxon>Sphingomonas</taxon>
    </lineage>
</organism>
<protein>
    <submittedName>
        <fullName evidence="1">Uncharacterized protein</fullName>
    </submittedName>
</protein>
<gene>
    <name evidence="1" type="ORF">SAMN05192580_1379</name>
</gene>
<dbReference type="STRING" id="1166337.SAMN05192580_1379"/>
<sequence>MTASFETDLVPDTLQPRVRINYANGWSASVVIRTPDASCEAQLAALSACPTGRWSDGMAELGEQEATAEQVVDFLNRIRNRPSLIDRGPLLPRLDIVPIEPHTACRACGCTPGDACLHDRQPCSWVEDDLCSRCEALGRGRAAA</sequence>
<keyword evidence="2" id="KW-1185">Reference proteome</keyword>
<evidence type="ECO:0000313" key="2">
    <source>
        <dbReference type="Proteomes" id="UP000198824"/>
    </source>
</evidence>
<dbReference type="Proteomes" id="UP000198824">
    <property type="component" value="Unassembled WGS sequence"/>
</dbReference>
<accession>A0A1I6K6F5</accession>
<name>A0A1I6K6F5_9SPHN</name>
<evidence type="ECO:0000313" key="1">
    <source>
        <dbReference type="EMBL" id="SFR86819.1"/>
    </source>
</evidence>
<proteinExistence type="predicted"/>
<dbReference type="AlphaFoldDB" id="A0A1I6K6F5"/>
<reference evidence="1 2" key="1">
    <citation type="submission" date="2016-10" db="EMBL/GenBank/DDBJ databases">
        <authorList>
            <person name="de Groot N.N."/>
        </authorList>
    </citation>
    <scope>NUCLEOTIDE SEQUENCE [LARGE SCALE GENOMIC DNA]</scope>
    <source>
        <strain evidence="1 2">S5-249</strain>
    </source>
</reference>
<dbReference type="EMBL" id="FOZG01000001">
    <property type="protein sequence ID" value="SFR86819.1"/>
    <property type="molecule type" value="Genomic_DNA"/>
</dbReference>